<feature type="binding site" evidence="12">
    <location>
        <position position="201"/>
    </location>
    <ligand>
        <name>Zn(2+)</name>
        <dbReference type="ChEBI" id="CHEBI:29105"/>
        <note>catalytic</note>
    </ligand>
</feature>
<comment type="subcellular location">
    <subcellularLocation>
        <location evidence="1 12">Cell membrane</location>
        <topology evidence="1 12">Multi-pass membrane protein</topology>
    </subcellularLocation>
</comment>
<reference evidence="14" key="1">
    <citation type="submission" date="2023-05" db="EMBL/GenBank/DDBJ databases">
        <title>Anaerotaeda fermentans gen. nov., sp. nov., a novel anaerobic planctomycete of the new family within the order Sedimentisphaerales isolated from Taman Peninsula, Russia.</title>
        <authorList>
            <person name="Khomyakova M.A."/>
            <person name="Merkel A.Y."/>
            <person name="Slobodkin A.I."/>
        </authorList>
    </citation>
    <scope>NUCLEOTIDE SEQUENCE</scope>
    <source>
        <strain evidence="14">M17dextr</strain>
    </source>
</reference>
<comment type="caution">
    <text evidence="14">The sequence shown here is derived from an EMBL/GenBank/DDBJ whole genome shotgun (WGS) entry which is preliminary data.</text>
</comment>
<feature type="active site" evidence="12">
    <location>
        <position position="135"/>
    </location>
</feature>
<dbReference type="GO" id="GO:0004222">
    <property type="term" value="F:metalloendopeptidase activity"/>
    <property type="evidence" value="ECO:0007669"/>
    <property type="project" value="UniProtKB-UniRule"/>
</dbReference>
<feature type="domain" description="Peptidase M48" evidence="13">
    <location>
        <begin position="69"/>
        <end position="273"/>
    </location>
</feature>
<evidence type="ECO:0000256" key="10">
    <source>
        <dbReference type="ARBA" id="ARBA00023049"/>
    </source>
</evidence>
<evidence type="ECO:0000256" key="3">
    <source>
        <dbReference type="ARBA" id="ARBA00022475"/>
    </source>
</evidence>
<evidence type="ECO:0000259" key="13">
    <source>
        <dbReference type="Pfam" id="PF01435"/>
    </source>
</evidence>
<sequence>MYKMMNNFKTTLLLSGLMGLCLAVGYLLGGQAALLPALVIGAGMNLLAYFFSDKIALATMRAVQIGPNDDPALWQIVQTLAGRAGLPMPRVYISPAPAPNAFATGRNPKHSAVCVTQGLRQMLSRDELEGVIAHELSHIKHRDILISTIAAVIAGAVTWLTYLVFWGGSGRRSNPLVALILMLLAPLAAGLLQMAISRSREFEADRLGAELAGSGRGLAQALQKLDAMSRRIPLPVPDAQSNMFIVAPLTGSDMAKLFMTHPPTNERIERLLRMRR</sequence>
<evidence type="ECO:0000256" key="4">
    <source>
        <dbReference type="ARBA" id="ARBA00022670"/>
    </source>
</evidence>
<keyword evidence="3 12" id="KW-1003">Cell membrane</keyword>
<dbReference type="RefSeq" id="WP_349244725.1">
    <property type="nucleotide sequence ID" value="NZ_JASCXX010000010.1"/>
</dbReference>
<evidence type="ECO:0000256" key="2">
    <source>
        <dbReference type="ARBA" id="ARBA00009779"/>
    </source>
</evidence>
<evidence type="ECO:0000313" key="15">
    <source>
        <dbReference type="Proteomes" id="UP001431776"/>
    </source>
</evidence>
<keyword evidence="10 12" id="KW-0482">Metalloprotease</keyword>
<dbReference type="GO" id="GO:0005886">
    <property type="term" value="C:plasma membrane"/>
    <property type="evidence" value="ECO:0007669"/>
    <property type="project" value="UniProtKB-SubCell"/>
</dbReference>
<dbReference type="GO" id="GO:0008270">
    <property type="term" value="F:zinc ion binding"/>
    <property type="evidence" value="ECO:0007669"/>
    <property type="project" value="UniProtKB-UniRule"/>
</dbReference>
<gene>
    <name evidence="12" type="primary">htpX</name>
    <name evidence="14" type="ORF">QJ522_09710</name>
</gene>
<evidence type="ECO:0000256" key="11">
    <source>
        <dbReference type="ARBA" id="ARBA00023136"/>
    </source>
</evidence>
<comment type="cofactor">
    <cofactor evidence="12">
        <name>Zn(2+)</name>
        <dbReference type="ChEBI" id="CHEBI:29105"/>
    </cofactor>
    <text evidence="12">Binds 1 zinc ion per subunit.</text>
</comment>
<keyword evidence="6 12" id="KW-0479">Metal-binding</keyword>
<feature type="transmembrane region" description="Helical" evidence="12">
    <location>
        <begin position="177"/>
        <end position="196"/>
    </location>
</feature>
<evidence type="ECO:0000313" key="14">
    <source>
        <dbReference type="EMBL" id="MDI6449316.1"/>
    </source>
</evidence>
<keyword evidence="11 12" id="KW-0472">Membrane</keyword>
<keyword evidence="15" id="KW-1185">Reference proteome</keyword>
<evidence type="ECO:0000256" key="6">
    <source>
        <dbReference type="ARBA" id="ARBA00022723"/>
    </source>
</evidence>
<dbReference type="InterPro" id="IPR022919">
    <property type="entry name" value="Pept_M48_protease_HtpX"/>
</dbReference>
<keyword evidence="4 12" id="KW-0645">Protease</keyword>
<evidence type="ECO:0000256" key="1">
    <source>
        <dbReference type="ARBA" id="ARBA00004651"/>
    </source>
</evidence>
<keyword evidence="5 12" id="KW-0812">Transmembrane</keyword>
<dbReference type="AlphaFoldDB" id="A0AAW6TU95"/>
<accession>A0AAW6TU95</accession>
<dbReference type="InterPro" id="IPR001915">
    <property type="entry name" value="Peptidase_M48"/>
</dbReference>
<feature type="transmembrane region" description="Helical" evidence="12">
    <location>
        <begin position="33"/>
        <end position="51"/>
    </location>
</feature>
<dbReference type="InterPro" id="IPR050083">
    <property type="entry name" value="HtpX_protease"/>
</dbReference>
<organism evidence="14 15">
    <name type="scientific">Anaerobaca lacustris</name>
    <dbReference type="NCBI Taxonomy" id="3044600"/>
    <lineage>
        <taxon>Bacteria</taxon>
        <taxon>Pseudomonadati</taxon>
        <taxon>Planctomycetota</taxon>
        <taxon>Phycisphaerae</taxon>
        <taxon>Sedimentisphaerales</taxon>
        <taxon>Anaerobacaceae</taxon>
        <taxon>Anaerobaca</taxon>
    </lineage>
</organism>
<keyword evidence="7 12" id="KW-0378">Hydrolase</keyword>
<dbReference type="Proteomes" id="UP001431776">
    <property type="component" value="Unassembled WGS sequence"/>
</dbReference>
<evidence type="ECO:0000256" key="9">
    <source>
        <dbReference type="ARBA" id="ARBA00022989"/>
    </source>
</evidence>
<feature type="binding site" evidence="12">
    <location>
        <position position="138"/>
    </location>
    <ligand>
        <name>Zn(2+)</name>
        <dbReference type="ChEBI" id="CHEBI:29105"/>
        <note>catalytic</note>
    </ligand>
</feature>
<feature type="transmembrane region" description="Helical" evidence="12">
    <location>
        <begin position="144"/>
        <end position="165"/>
    </location>
</feature>
<feature type="binding site" evidence="12">
    <location>
        <position position="134"/>
    </location>
    <ligand>
        <name>Zn(2+)</name>
        <dbReference type="ChEBI" id="CHEBI:29105"/>
        <note>catalytic</note>
    </ligand>
</feature>
<evidence type="ECO:0000256" key="12">
    <source>
        <dbReference type="HAMAP-Rule" id="MF_00188"/>
    </source>
</evidence>
<evidence type="ECO:0000256" key="7">
    <source>
        <dbReference type="ARBA" id="ARBA00022801"/>
    </source>
</evidence>
<proteinExistence type="inferred from homology"/>
<dbReference type="HAMAP" id="MF_00188">
    <property type="entry name" value="Pept_M48_protease_HtpX"/>
    <property type="match status" value="1"/>
</dbReference>
<dbReference type="PANTHER" id="PTHR43221">
    <property type="entry name" value="PROTEASE HTPX"/>
    <property type="match status" value="1"/>
</dbReference>
<dbReference type="PANTHER" id="PTHR43221:SF1">
    <property type="entry name" value="PROTEASE HTPX"/>
    <property type="match status" value="1"/>
</dbReference>
<evidence type="ECO:0000256" key="8">
    <source>
        <dbReference type="ARBA" id="ARBA00022833"/>
    </source>
</evidence>
<dbReference type="EC" id="3.4.24.-" evidence="12"/>
<protein>
    <recommendedName>
        <fullName evidence="12">Protease HtpX homolog</fullName>
        <ecNumber evidence="12">3.4.24.-</ecNumber>
    </recommendedName>
</protein>
<name>A0AAW6TU95_9BACT</name>
<dbReference type="EMBL" id="JASCXX010000010">
    <property type="protein sequence ID" value="MDI6449316.1"/>
    <property type="molecule type" value="Genomic_DNA"/>
</dbReference>
<dbReference type="Pfam" id="PF01435">
    <property type="entry name" value="Peptidase_M48"/>
    <property type="match status" value="1"/>
</dbReference>
<dbReference type="GO" id="GO:0006508">
    <property type="term" value="P:proteolysis"/>
    <property type="evidence" value="ECO:0007669"/>
    <property type="project" value="UniProtKB-KW"/>
</dbReference>
<comment type="similarity">
    <text evidence="2 12">Belongs to the peptidase M48B family.</text>
</comment>
<dbReference type="CDD" id="cd07336">
    <property type="entry name" value="M48B_HtpX_like"/>
    <property type="match status" value="1"/>
</dbReference>
<keyword evidence="8 12" id="KW-0862">Zinc</keyword>
<dbReference type="Gene3D" id="3.30.2010.10">
    <property type="entry name" value="Metalloproteases ('zincins'), catalytic domain"/>
    <property type="match status" value="1"/>
</dbReference>
<evidence type="ECO:0000256" key="5">
    <source>
        <dbReference type="ARBA" id="ARBA00022692"/>
    </source>
</evidence>
<keyword evidence="9 12" id="KW-1133">Transmembrane helix</keyword>